<dbReference type="GO" id="GO:0016491">
    <property type="term" value="F:oxidoreductase activity"/>
    <property type="evidence" value="ECO:0007669"/>
    <property type="project" value="UniProtKB-KW"/>
</dbReference>
<dbReference type="InterPro" id="IPR036010">
    <property type="entry name" value="2Fe-2S_ferredoxin-like_sf"/>
</dbReference>
<dbReference type="Gene3D" id="3.10.20.30">
    <property type="match status" value="1"/>
</dbReference>
<dbReference type="PANTHER" id="PTHR44379:SF2">
    <property type="entry name" value="BLR6218 PROTEIN"/>
    <property type="match status" value="1"/>
</dbReference>
<keyword evidence="2" id="KW-0479">Metal-binding</keyword>
<keyword evidence="4" id="KW-0408">Iron</keyword>
<dbReference type="InterPro" id="IPR006058">
    <property type="entry name" value="2Fe2S_fd_BS"/>
</dbReference>
<dbReference type="Gene3D" id="1.10.150.120">
    <property type="entry name" value="[2Fe-2S]-binding domain"/>
    <property type="match status" value="1"/>
</dbReference>
<proteinExistence type="predicted"/>
<dbReference type="Proteomes" id="UP000321562">
    <property type="component" value="Unassembled WGS sequence"/>
</dbReference>
<evidence type="ECO:0000256" key="2">
    <source>
        <dbReference type="ARBA" id="ARBA00022723"/>
    </source>
</evidence>
<dbReference type="SUPFAM" id="SSF47741">
    <property type="entry name" value="CO dehydrogenase ISP C-domain like"/>
    <property type="match status" value="1"/>
</dbReference>
<evidence type="ECO:0000256" key="1">
    <source>
        <dbReference type="ARBA" id="ARBA00022714"/>
    </source>
</evidence>
<dbReference type="GO" id="GO:0051537">
    <property type="term" value="F:2 iron, 2 sulfur cluster binding"/>
    <property type="evidence" value="ECO:0007669"/>
    <property type="project" value="UniProtKB-KW"/>
</dbReference>
<dbReference type="CDD" id="cd00207">
    <property type="entry name" value="fer2"/>
    <property type="match status" value="1"/>
</dbReference>
<evidence type="ECO:0000256" key="4">
    <source>
        <dbReference type="ARBA" id="ARBA00023004"/>
    </source>
</evidence>
<dbReference type="GO" id="GO:0046872">
    <property type="term" value="F:metal ion binding"/>
    <property type="evidence" value="ECO:0007669"/>
    <property type="project" value="UniProtKB-KW"/>
</dbReference>
<keyword evidence="3" id="KW-0560">Oxidoreductase</keyword>
<dbReference type="Pfam" id="PF00111">
    <property type="entry name" value="Fer2"/>
    <property type="match status" value="1"/>
</dbReference>
<accession>A0A5C6S5V9</accession>
<dbReference type="EMBL" id="VOPL01000003">
    <property type="protein sequence ID" value="TXB69371.1"/>
    <property type="molecule type" value="Genomic_DNA"/>
</dbReference>
<dbReference type="RefSeq" id="WP_147098124.1">
    <property type="nucleotide sequence ID" value="NZ_JBHUFH010000002.1"/>
</dbReference>
<dbReference type="InterPro" id="IPR001041">
    <property type="entry name" value="2Fe-2S_ferredoxin-type"/>
</dbReference>
<dbReference type="InterPro" id="IPR036884">
    <property type="entry name" value="2Fe-2S-bd_dom_sf"/>
</dbReference>
<dbReference type="PROSITE" id="PS51085">
    <property type="entry name" value="2FE2S_FER_2"/>
    <property type="match status" value="1"/>
</dbReference>
<dbReference type="FunFam" id="1.10.150.120:FF:000003">
    <property type="entry name" value="Carbon monoxide dehydrogenase, small subunit"/>
    <property type="match status" value="1"/>
</dbReference>
<dbReference type="InterPro" id="IPR012675">
    <property type="entry name" value="Beta-grasp_dom_sf"/>
</dbReference>
<evidence type="ECO:0000259" key="6">
    <source>
        <dbReference type="PROSITE" id="PS51085"/>
    </source>
</evidence>
<evidence type="ECO:0000313" key="7">
    <source>
        <dbReference type="EMBL" id="TXB69371.1"/>
    </source>
</evidence>
<keyword evidence="5" id="KW-0411">Iron-sulfur</keyword>
<sequence>MELSVNGETRQVDVEPDMPLLWVLRDELGITGPKYGCGVAQCGACTVHVDGMAVRACQARIGDLAGAEVLTIEGLGAGTLHAVQQAWIDHQVPQCGYCQTGQIMQAAALLDMNPAPTDEDINKTMAGNLCRCGTYVRIREAIHAAAAKMAEN</sequence>
<name>A0A5C6S5V9_9RHOB</name>
<reference evidence="7 8" key="1">
    <citation type="submission" date="2019-08" db="EMBL/GenBank/DDBJ databases">
        <authorList>
            <person name="Ye J."/>
        </authorList>
    </citation>
    <scope>NUCLEOTIDE SEQUENCE [LARGE SCALE GENOMIC DNA]</scope>
    <source>
        <strain evidence="7 8">TK008</strain>
    </source>
</reference>
<comment type="caution">
    <text evidence="7">The sequence shown here is derived from an EMBL/GenBank/DDBJ whole genome shotgun (WGS) entry which is preliminary data.</text>
</comment>
<dbReference type="OrthoDB" id="9792018at2"/>
<dbReference type="Pfam" id="PF01799">
    <property type="entry name" value="Fer2_2"/>
    <property type="match status" value="1"/>
</dbReference>
<feature type="domain" description="2Fe-2S ferredoxin-type" evidence="6">
    <location>
        <begin position="1"/>
        <end position="75"/>
    </location>
</feature>
<dbReference type="InterPro" id="IPR051452">
    <property type="entry name" value="Diverse_Oxidoreductases"/>
</dbReference>
<gene>
    <name evidence="7" type="ORF">FQV27_08550</name>
</gene>
<keyword evidence="1" id="KW-0001">2Fe-2S</keyword>
<keyword evidence="8" id="KW-1185">Reference proteome</keyword>
<evidence type="ECO:0000313" key="8">
    <source>
        <dbReference type="Proteomes" id="UP000321562"/>
    </source>
</evidence>
<dbReference type="PROSITE" id="PS00197">
    <property type="entry name" value="2FE2S_FER_1"/>
    <property type="match status" value="1"/>
</dbReference>
<dbReference type="InterPro" id="IPR002888">
    <property type="entry name" value="2Fe-2S-bd"/>
</dbReference>
<dbReference type="SUPFAM" id="SSF54292">
    <property type="entry name" value="2Fe-2S ferredoxin-like"/>
    <property type="match status" value="1"/>
</dbReference>
<dbReference type="FunFam" id="3.10.20.30:FF:000020">
    <property type="entry name" value="Xanthine dehydrogenase iron-sulfur subunit"/>
    <property type="match status" value="1"/>
</dbReference>
<evidence type="ECO:0000256" key="3">
    <source>
        <dbReference type="ARBA" id="ARBA00023002"/>
    </source>
</evidence>
<dbReference type="AlphaFoldDB" id="A0A5C6S5V9"/>
<organism evidence="7 8">
    <name type="scientific">Paracoccus aurantiacus</name>
    <dbReference type="NCBI Taxonomy" id="2599412"/>
    <lineage>
        <taxon>Bacteria</taxon>
        <taxon>Pseudomonadati</taxon>
        <taxon>Pseudomonadota</taxon>
        <taxon>Alphaproteobacteria</taxon>
        <taxon>Rhodobacterales</taxon>
        <taxon>Paracoccaceae</taxon>
        <taxon>Paracoccus</taxon>
    </lineage>
</organism>
<dbReference type="PANTHER" id="PTHR44379">
    <property type="entry name" value="OXIDOREDUCTASE WITH IRON-SULFUR SUBUNIT"/>
    <property type="match status" value="1"/>
</dbReference>
<protein>
    <submittedName>
        <fullName evidence="7">(2Fe-2S)-binding protein</fullName>
    </submittedName>
</protein>
<evidence type="ECO:0000256" key="5">
    <source>
        <dbReference type="ARBA" id="ARBA00023014"/>
    </source>
</evidence>